<evidence type="ECO:0000256" key="1">
    <source>
        <dbReference type="SAM" id="Phobius"/>
    </source>
</evidence>
<sequence length="59" mass="6405">LNNFAVEVANFGGKEIGMLQSLREVPGFLAFTVVFLLLIIRQQNFAILSLIILGIGTAL</sequence>
<feature type="transmembrane region" description="Helical" evidence="1">
    <location>
        <begin position="28"/>
        <end position="55"/>
    </location>
</feature>
<accession>A0A382W2A3</accession>
<feature type="non-terminal residue" evidence="2">
    <location>
        <position position="1"/>
    </location>
</feature>
<name>A0A382W2A3_9ZZZZ</name>
<evidence type="ECO:0000313" key="2">
    <source>
        <dbReference type="EMBL" id="SVD52966.1"/>
    </source>
</evidence>
<dbReference type="AlphaFoldDB" id="A0A382W2A3"/>
<protein>
    <submittedName>
        <fullName evidence="2">Uncharacterized protein</fullName>
    </submittedName>
</protein>
<organism evidence="2">
    <name type="scientific">marine metagenome</name>
    <dbReference type="NCBI Taxonomy" id="408172"/>
    <lineage>
        <taxon>unclassified sequences</taxon>
        <taxon>metagenomes</taxon>
        <taxon>ecological metagenomes</taxon>
    </lineage>
</organism>
<reference evidence="2" key="1">
    <citation type="submission" date="2018-05" db="EMBL/GenBank/DDBJ databases">
        <authorList>
            <person name="Lanie J.A."/>
            <person name="Ng W.-L."/>
            <person name="Kazmierczak K.M."/>
            <person name="Andrzejewski T.M."/>
            <person name="Davidsen T.M."/>
            <person name="Wayne K.J."/>
            <person name="Tettelin H."/>
            <person name="Glass J.I."/>
            <person name="Rusch D."/>
            <person name="Podicherti R."/>
            <person name="Tsui H.-C.T."/>
            <person name="Winkler M.E."/>
        </authorList>
    </citation>
    <scope>NUCLEOTIDE SEQUENCE</scope>
</reference>
<feature type="non-terminal residue" evidence="2">
    <location>
        <position position="59"/>
    </location>
</feature>
<dbReference type="EMBL" id="UINC01156511">
    <property type="protein sequence ID" value="SVD52966.1"/>
    <property type="molecule type" value="Genomic_DNA"/>
</dbReference>
<keyword evidence="1" id="KW-0812">Transmembrane</keyword>
<keyword evidence="1" id="KW-0472">Membrane</keyword>
<gene>
    <name evidence="2" type="ORF">METZ01_LOCUS405820</name>
</gene>
<keyword evidence="1" id="KW-1133">Transmembrane helix</keyword>
<proteinExistence type="predicted"/>